<proteinExistence type="predicted"/>
<dbReference type="Proteomes" id="UP000567179">
    <property type="component" value="Unassembled WGS sequence"/>
</dbReference>
<name>A0A8H5BYY3_9AGAR</name>
<protein>
    <submittedName>
        <fullName evidence="1">Uncharacterized protein</fullName>
    </submittedName>
</protein>
<reference evidence="1 2" key="1">
    <citation type="journal article" date="2020" name="ISME J.">
        <title>Uncovering the hidden diversity of litter-decomposition mechanisms in mushroom-forming fungi.</title>
        <authorList>
            <person name="Floudas D."/>
            <person name="Bentzer J."/>
            <person name="Ahren D."/>
            <person name="Johansson T."/>
            <person name="Persson P."/>
            <person name="Tunlid A."/>
        </authorList>
    </citation>
    <scope>NUCLEOTIDE SEQUENCE [LARGE SCALE GENOMIC DNA]</scope>
    <source>
        <strain evidence="1 2">CBS 101986</strain>
    </source>
</reference>
<dbReference type="EMBL" id="JAACJJ010000001">
    <property type="protein sequence ID" value="KAF5330952.1"/>
    <property type="molecule type" value="Genomic_DNA"/>
</dbReference>
<comment type="caution">
    <text evidence="1">The sequence shown here is derived from an EMBL/GenBank/DDBJ whole genome shotgun (WGS) entry which is preliminary data.</text>
</comment>
<organism evidence="1 2">
    <name type="scientific">Psilocybe cf. subviscida</name>
    <dbReference type="NCBI Taxonomy" id="2480587"/>
    <lineage>
        <taxon>Eukaryota</taxon>
        <taxon>Fungi</taxon>
        <taxon>Dikarya</taxon>
        <taxon>Basidiomycota</taxon>
        <taxon>Agaricomycotina</taxon>
        <taxon>Agaricomycetes</taxon>
        <taxon>Agaricomycetidae</taxon>
        <taxon>Agaricales</taxon>
        <taxon>Agaricineae</taxon>
        <taxon>Strophariaceae</taxon>
        <taxon>Psilocybe</taxon>
    </lineage>
</organism>
<sequence>MPAECRRRLSQPTITHTRIASPFLETGSGRASPVADFGVVALAHYDPSSSEVVQRLAHTLNSLQAADACAVPPLPISLRGRHLHLDALTLGCIAGQLMRSGLDILVLPQSRTLVRAPVHVSVGSAIAPTLASSGDDVSQPSSGHRCQQPIACVNLCDQPQTGSIANLRGASAGAETGAA</sequence>
<gene>
    <name evidence="1" type="ORF">D9619_005413</name>
</gene>
<keyword evidence="2" id="KW-1185">Reference proteome</keyword>
<dbReference type="AlphaFoldDB" id="A0A8H5BYY3"/>
<evidence type="ECO:0000313" key="2">
    <source>
        <dbReference type="Proteomes" id="UP000567179"/>
    </source>
</evidence>
<accession>A0A8H5BYY3</accession>
<evidence type="ECO:0000313" key="1">
    <source>
        <dbReference type="EMBL" id="KAF5330952.1"/>
    </source>
</evidence>